<feature type="region of interest" description="Disordered" evidence="1">
    <location>
        <begin position="136"/>
        <end position="159"/>
    </location>
</feature>
<protein>
    <recommendedName>
        <fullName evidence="3">FAD-binding FR-type domain-containing protein</fullName>
    </recommendedName>
</protein>
<proteinExistence type="predicted"/>
<name>A0A024TX48_9STRA</name>
<dbReference type="VEuPathDB" id="FungiDB:H310_08716"/>
<dbReference type="GeneID" id="20085766"/>
<evidence type="ECO:0000256" key="1">
    <source>
        <dbReference type="SAM" id="MobiDB-lite"/>
    </source>
</evidence>
<evidence type="ECO:0008006" key="3">
    <source>
        <dbReference type="Google" id="ProtNLM"/>
    </source>
</evidence>
<dbReference type="STRING" id="157072.A0A024TX48"/>
<reference evidence="2" key="1">
    <citation type="submission" date="2013-12" db="EMBL/GenBank/DDBJ databases">
        <title>The Genome Sequence of Aphanomyces invadans NJM9701.</title>
        <authorList>
            <consortium name="The Broad Institute Genomics Platform"/>
            <person name="Russ C."/>
            <person name="Tyler B."/>
            <person name="van West P."/>
            <person name="Dieguez-Uribeondo J."/>
            <person name="Young S.K."/>
            <person name="Zeng Q."/>
            <person name="Gargeya S."/>
            <person name="Fitzgerald M."/>
            <person name="Abouelleil A."/>
            <person name="Alvarado L."/>
            <person name="Chapman S.B."/>
            <person name="Gainer-Dewar J."/>
            <person name="Goldberg J."/>
            <person name="Griggs A."/>
            <person name="Gujja S."/>
            <person name="Hansen M."/>
            <person name="Howarth C."/>
            <person name="Imamovic A."/>
            <person name="Ireland A."/>
            <person name="Larimer J."/>
            <person name="McCowan C."/>
            <person name="Murphy C."/>
            <person name="Pearson M."/>
            <person name="Poon T.W."/>
            <person name="Priest M."/>
            <person name="Roberts A."/>
            <person name="Saif S."/>
            <person name="Shea T."/>
            <person name="Sykes S."/>
            <person name="Wortman J."/>
            <person name="Nusbaum C."/>
            <person name="Birren B."/>
        </authorList>
    </citation>
    <scope>NUCLEOTIDE SEQUENCE [LARGE SCALE GENOMIC DNA]</scope>
    <source>
        <strain evidence="2">NJM9701</strain>
    </source>
</reference>
<accession>A0A024TX48</accession>
<dbReference type="RefSeq" id="XP_008872795.1">
    <property type="nucleotide sequence ID" value="XM_008874573.1"/>
</dbReference>
<gene>
    <name evidence="2" type="ORF">H310_08716</name>
</gene>
<organism evidence="2">
    <name type="scientific">Aphanomyces invadans</name>
    <dbReference type="NCBI Taxonomy" id="157072"/>
    <lineage>
        <taxon>Eukaryota</taxon>
        <taxon>Sar</taxon>
        <taxon>Stramenopiles</taxon>
        <taxon>Oomycota</taxon>
        <taxon>Saprolegniomycetes</taxon>
        <taxon>Saprolegniales</taxon>
        <taxon>Verrucalvaceae</taxon>
        <taxon>Aphanomyces</taxon>
    </lineage>
</organism>
<dbReference type="AlphaFoldDB" id="A0A024TX48"/>
<dbReference type="EMBL" id="KI913969">
    <property type="protein sequence ID" value="ETV98598.1"/>
    <property type="molecule type" value="Genomic_DNA"/>
</dbReference>
<feature type="compositionally biased region" description="Basic and acidic residues" evidence="1">
    <location>
        <begin position="136"/>
        <end position="150"/>
    </location>
</feature>
<evidence type="ECO:0000313" key="2">
    <source>
        <dbReference type="EMBL" id="ETV98598.1"/>
    </source>
</evidence>
<sequence>MAHMPVRPLLHQLAGAVILVAGVVHTAAWLAICTRTKAANDVDWHRSMLNAHKILRYAAWMDVFTARPMWTGVAPLAVYMLERRFRVSPACGGQTYLKTVLVTSNAMVIYLKTPHALHAFKPGMYLVLEGRGPVDDRVASAPEDDQRDKPLPSIAIDGPIKGAPSVEHANYSRPDRGRHWRDTVRLHSQAPAARVAAAPLSGVWVRPTATPSQMRKVQFYWITKRSTTTWDGFGMLNQHYAMDSGPAPHQPNVPNTIQRAPLKLMQSFMQARQNRDIFSGLHGSKMHMRRRPGHTAQDCGSRMRSGRENDRRPGRRRGVFVRARQGSIDVSWRVLPDSTHDRVVEFRDHPDKISRK</sequence>
<feature type="region of interest" description="Disordered" evidence="1">
    <location>
        <begin position="285"/>
        <end position="318"/>
    </location>
</feature>